<reference evidence="11" key="1">
    <citation type="submission" date="2018-11" db="EMBL/GenBank/DDBJ databases">
        <title>Henneguya salminicola genome and transcriptome.</title>
        <authorList>
            <person name="Yahalomi D."/>
            <person name="Atkinson S.D."/>
            <person name="Neuhof M."/>
            <person name="Chang E.S."/>
            <person name="Philippe H."/>
            <person name="Cartwright P."/>
            <person name="Bartholomew J.L."/>
            <person name="Huchon D."/>
        </authorList>
    </citation>
    <scope>NUCLEOTIDE SEQUENCE</scope>
    <source>
        <strain evidence="11">Hz1</strain>
        <tissue evidence="11">Whole</tissue>
    </source>
</reference>
<accession>A0A6G3ME54</accession>
<sequence>MVLRVHKFCECVIVFIYLVNLYFIIRVISDLLSYSKQPMEKPKTDLYTKYIQNSEVPEQFQNYTVNIIHTRLGYYKEKMEIMLERTCRKNTYILNVVVSHALNVNSREDIRTLHGNNSHSYRYNFSPMKNPANVSHCTVFAIGLTNNQGLNRLVEQEMIEKNDIILVPVIDEYRKIANKIMTYLKMLENSYLQFKYILKCDDDVYVDFERILPFIYESPAIEYGGHLLSNLPTRRDPKDKWYLSEEEYPSDVIPKVVLGVANIMNRKIINKILKLHQSIKIHSMEDIYMTELVLKADYNIIHISHLEYCLYNQLLCPKSCVLNIGRSNSFREFRLDKIRKKIYF</sequence>
<dbReference type="Pfam" id="PF01762">
    <property type="entry name" value="Galactosyl_T"/>
    <property type="match status" value="1"/>
</dbReference>
<keyword evidence="4 11" id="KW-0808">Transferase</keyword>
<keyword evidence="3 10" id="KW-0328">Glycosyltransferase</keyword>
<dbReference type="EMBL" id="GHBP01000423">
    <property type="protein sequence ID" value="NDJ92297.1"/>
    <property type="molecule type" value="Transcribed_RNA"/>
</dbReference>
<dbReference type="AlphaFoldDB" id="A0A6G3ME54"/>
<keyword evidence="8 10" id="KW-0333">Golgi apparatus</keyword>
<dbReference type="GO" id="GO:0000139">
    <property type="term" value="C:Golgi membrane"/>
    <property type="evidence" value="ECO:0007669"/>
    <property type="project" value="UniProtKB-SubCell"/>
</dbReference>
<name>A0A6G3ME54_HENSL</name>
<keyword evidence="6 10" id="KW-0735">Signal-anchor</keyword>
<evidence type="ECO:0000256" key="5">
    <source>
        <dbReference type="ARBA" id="ARBA00022692"/>
    </source>
</evidence>
<evidence type="ECO:0000313" key="11">
    <source>
        <dbReference type="EMBL" id="NDJ92297.1"/>
    </source>
</evidence>
<keyword evidence="5 10" id="KW-0812">Transmembrane</keyword>
<evidence type="ECO:0000256" key="10">
    <source>
        <dbReference type="RuleBase" id="RU363063"/>
    </source>
</evidence>
<evidence type="ECO:0000256" key="4">
    <source>
        <dbReference type="ARBA" id="ARBA00022679"/>
    </source>
</evidence>
<proteinExistence type="inferred from homology"/>
<evidence type="ECO:0000256" key="1">
    <source>
        <dbReference type="ARBA" id="ARBA00004323"/>
    </source>
</evidence>
<evidence type="ECO:0000256" key="8">
    <source>
        <dbReference type="ARBA" id="ARBA00023034"/>
    </source>
</evidence>
<evidence type="ECO:0000256" key="3">
    <source>
        <dbReference type="ARBA" id="ARBA00022676"/>
    </source>
</evidence>
<evidence type="ECO:0000256" key="2">
    <source>
        <dbReference type="ARBA" id="ARBA00008661"/>
    </source>
</evidence>
<dbReference type="GO" id="GO:0006493">
    <property type="term" value="P:protein O-linked glycosylation"/>
    <property type="evidence" value="ECO:0007669"/>
    <property type="project" value="TreeGrafter"/>
</dbReference>
<evidence type="ECO:0000256" key="7">
    <source>
        <dbReference type="ARBA" id="ARBA00022989"/>
    </source>
</evidence>
<keyword evidence="9 10" id="KW-0472">Membrane</keyword>
<comment type="subcellular location">
    <subcellularLocation>
        <location evidence="1 10">Golgi apparatus membrane</location>
        <topology evidence="1 10">Single-pass type II membrane protein</topology>
    </subcellularLocation>
</comment>
<dbReference type="EC" id="2.4.1.-" evidence="10"/>
<dbReference type="GO" id="GO:0016758">
    <property type="term" value="F:hexosyltransferase activity"/>
    <property type="evidence" value="ECO:0007669"/>
    <property type="project" value="InterPro"/>
</dbReference>
<dbReference type="InterPro" id="IPR002659">
    <property type="entry name" value="Glyco_trans_31"/>
</dbReference>
<feature type="transmembrane region" description="Helical" evidence="10">
    <location>
        <begin position="12"/>
        <end position="33"/>
    </location>
</feature>
<comment type="similarity">
    <text evidence="2 10">Belongs to the glycosyltransferase 31 family.</text>
</comment>
<dbReference type="PANTHER" id="PTHR11214:SF3">
    <property type="entry name" value="BETA-1,3-GALACTOSYLTRANSFERASE 6"/>
    <property type="match status" value="1"/>
</dbReference>
<keyword evidence="7 10" id="KW-1133">Transmembrane helix</keyword>
<protein>
    <recommendedName>
        <fullName evidence="10">Hexosyltransferase</fullName>
        <ecNumber evidence="10">2.4.1.-</ecNumber>
    </recommendedName>
</protein>
<dbReference type="PANTHER" id="PTHR11214">
    <property type="entry name" value="BETA-1,3-N-ACETYLGLUCOSAMINYLTRANSFERASE"/>
    <property type="match status" value="1"/>
</dbReference>
<organism evidence="11">
    <name type="scientific">Henneguya salminicola</name>
    <name type="common">Myxosporean</name>
    <dbReference type="NCBI Taxonomy" id="69463"/>
    <lineage>
        <taxon>Eukaryota</taxon>
        <taxon>Metazoa</taxon>
        <taxon>Cnidaria</taxon>
        <taxon>Myxozoa</taxon>
        <taxon>Myxosporea</taxon>
        <taxon>Bivalvulida</taxon>
        <taxon>Platysporina</taxon>
        <taxon>Myxobolidae</taxon>
        <taxon>Henneguya</taxon>
    </lineage>
</organism>
<evidence type="ECO:0000256" key="9">
    <source>
        <dbReference type="ARBA" id="ARBA00023136"/>
    </source>
</evidence>
<evidence type="ECO:0000256" key="6">
    <source>
        <dbReference type="ARBA" id="ARBA00022968"/>
    </source>
</evidence>